<feature type="transmembrane region" description="Helical" evidence="6">
    <location>
        <begin position="277"/>
        <end position="294"/>
    </location>
</feature>
<evidence type="ECO:0000256" key="3">
    <source>
        <dbReference type="ARBA" id="ARBA00022692"/>
    </source>
</evidence>
<dbReference type="PANTHER" id="PTHR32322:SF18">
    <property type="entry name" value="S-ADENOSYLMETHIONINE_S-ADENOSYLHOMOCYSTEINE TRANSPORTER"/>
    <property type="match status" value="1"/>
</dbReference>
<comment type="caution">
    <text evidence="8">The sequence shown here is derived from an EMBL/GenBank/DDBJ whole genome shotgun (WGS) entry which is preliminary data.</text>
</comment>
<proteinExistence type="predicted"/>
<feature type="transmembrane region" description="Helical" evidence="6">
    <location>
        <begin position="253"/>
        <end position="271"/>
    </location>
</feature>
<feature type="transmembrane region" description="Helical" evidence="6">
    <location>
        <begin position="101"/>
        <end position="120"/>
    </location>
</feature>
<dbReference type="AlphaFoldDB" id="A0A2G6KFR0"/>
<evidence type="ECO:0000256" key="5">
    <source>
        <dbReference type="ARBA" id="ARBA00023136"/>
    </source>
</evidence>
<evidence type="ECO:0000256" key="2">
    <source>
        <dbReference type="ARBA" id="ARBA00022475"/>
    </source>
</evidence>
<dbReference type="InterPro" id="IPR037185">
    <property type="entry name" value="EmrE-like"/>
</dbReference>
<reference evidence="8 9" key="1">
    <citation type="submission" date="2017-10" db="EMBL/GenBank/DDBJ databases">
        <title>Novel microbial diversity and functional potential in the marine mammal oral microbiome.</title>
        <authorList>
            <person name="Dudek N.K."/>
            <person name="Sun C.L."/>
            <person name="Burstein D."/>
            <person name="Kantor R.S."/>
            <person name="Aliaga Goltsman D.S."/>
            <person name="Bik E.M."/>
            <person name="Thomas B.C."/>
            <person name="Banfield J.F."/>
            <person name="Relman D.A."/>
        </authorList>
    </citation>
    <scope>NUCLEOTIDE SEQUENCE [LARGE SCALE GENOMIC DNA]</scope>
    <source>
        <strain evidence="8">DOLJORAL78_47_16</strain>
    </source>
</reference>
<dbReference type="InterPro" id="IPR050638">
    <property type="entry name" value="AA-Vitamin_Transporters"/>
</dbReference>
<organism evidence="8 9">
    <name type="scientific">candidate division KSB3 bacterium</name>
    <dbReference type="NCBI Taxonomy" id="2044937"/>
    <lineage>
        <taxon>Bacteria</taxon>
        <taxon>candidate division KSB3</taxon>
    </lineage>
</organism>
<keyword evidence="3 6" id="KW-0812">Transmembrane</keyword>
<dbReference type="Pfam" id="PF00892">
    <property type="entry name" value="EamA"/>
    <property type="match status" value="2"/>
</dbReference>
<dbReference type="GO" id="GO:0005886">
    <property type="term" value="C:plasma membrane"/>
    <property type="evidence" value="ECO:0007669"/>
    <property type="project" value="UniProtKB-SubCell"/>
</dbReference>
<keyword evidence="5 6" id="KW-0472">Membrane</keyword>
<feature type="transmembrane region" description="Helical" evidence="6">
    <location>
        <begin position="42"/>
        <end position="59"/>
    </location>
</feature>
<comment type="subcellular location">
    <subcellularLocation>
        <location evidence="1">Cell membrane</location>
        <topology evidence="1">Multi-pass membrane protein</topology>
    </subcellularLocation>
</comment>
<feature type="transmembrane region" description="Helical" evidence="6">
    <location>
        <begin position="158"/>
        <end position="176"/>
    </location>
</feature>
<feature type="transmembrane region" description="Helical" evidence="6">
    <location>
        <begin position="132"/>
        <end position="152"/>
    </location>
</feature>
<name>A0A2G6KFR0_9BACT</name>
<feature type="transmembrane region" description="Helical" evidence="6">
    <location>
        <begin position="188"/>
        <end position="207"/>
    </location>
</feature>
<dbReference type="Proteomes" id="UP000230821">
    <property type="component" value="Unassembled WGS sequence"/>
</dbReference>
<feature type="transmembrane region" description="Helical" evidence="6">
    <location>
        <begin position="219"/>
        <end position="241"/>
    </location>
</feature>
<evidence type="ECO:0000256" key="1">
    <source>
        <dbReference type="ARBA" id="ARBA00004651"/>
    </source>
</evidence>
<keyword evidence="2" id="KW-1003">Cell membrane</keyword>
<evidence type="ECO:0000256" key="4">
    <source>
        <dbReference type="ARBA" id="ARBA00022989"/>
    </source>
</evidence>
<protein>
    <submittedName>
        <fullName evidence="8">EamA family transporter</fullName>
    </submittedName>
</protein>
<evidence type="ECO:0000313" key="9">
    <source>
        <dbReference type="Proteomes" id="UP000230821"/>
    </source>
</evidence>
<dbReference type="PANTHER" id="PTHR32322">
    <property type="entry name" value="INNER MEMBRANE TRANSPORTER"/>
    <property type="match status" value="1"/>
</dbReference>
<keyword evidence="4 6" id="KW-1133">Transmembrane helix</keyword>
<dbReference type="Gene3D" id="1.10.3730.20">
    <property type="match status" value="1"/>
</dbReference>
<evidence type="ECO:0000313" key="8">
    <source>
        <dbReference type="EMBL" id="PIE33802.1"/>
    </source>
</evidence>
<dbReference type="InterPro" id="IPR000620">
    <property type="entry name" value="EamA_dom"/>
</dbReference>
<feature type="domain" description="EamA" evidence="7">
    <location>
        <begin position="159"/>
        <end position="294"/>
    </location>
</feature>
<feature type="transmembrane region" description="Helical" evidence="6">
    <location>
        <begin position="71"/>
        <end position="89"/>
    </location>
</feature>
<gene>
    <name evidence="8" type="ORF">CSA56_09825</name>
</gene>
<dbReference type="SUPFAM" id="SSF103481">
    <property type="entry name" value="Multidrug resistance efflux transporter EmrE"/>
    <property type="match status" value="2"/>
</dbReference>
<evidence type="ECO:0000256" key="6">
    <source>
        <dbReference type="SAM" id="Phobius"/>
    </source>
</evidence>
<accession>A0A2G6KFR0</accession>
<sequence>MKKSSPLLLVYIKLLLTALFWGGTFIAGRILAQGVRPFSAAFLRFAIAAIFLLLILWKTDEPFALPQRRQILPILLLGMTGIFLYNLFFFSGLKLIEAGRASVIIANNPIFIALLSAYFFKEDLTPLKMSGILMSVFGAVIVITRGHVLAIFQESIGVGELYIFGCVISWVSYSLIGKALMKNLSPLLSVTYSVITGATLLFPAAVLEGLLKDMQAYSWPQWVSLFYMGFFGTVLGCIFFYEGISKIGPMKAGLFINFVPISAVVLAFFILGEPITPSLLIGLLFVSTGVYLTNRKTSAQ</sequence>
<dbReference type="EMBL" id="PDSK01000094">
    <property type="protein sequence ID" value="PIE33802.1"/>
    <property type="molecule type" value="Genomic_DNA"/>
</dbReference>
<evidence type="ECO:0000259" key="7">
    <source>
        <dbReference type="Pfam" id="PF00892"/>
    </source>
</evidence>
<feature type="domain" description="EamA" evidence="7">
    <location>
        <begin position="11"/>
        <end position="143"/>
    </location>
</feature>